<comment type="caution">
    <text evidence="3">The sequence shown here is derived from an EMBL/GenBank/DDBJ whole genome shotgun (WGS) entry which is preliminary data.</text>
</comment>
<evidence type="ECO:0000256" key="1">
    <source>
        <dbReference type="SAM" id="MobiDB-lite"/>
    </source>
</evidence>
<dbReference type="Proteomes" id="UP001295462">
    <property type="component" value="Unassembled WGS sequence"/>
</dbReference>
<proteinExistence type="predicted"/>
<accession>A0AAU9QUS9</accession>
<feature type="transmembrane region" description="Helical" evidence="2">
    <location>
        <begin position="175"/>
        <end position="196"/>
    </location>
</feature>
<organism evidence="3 4">
    <name type="scientific">Vibrio jasicida</name>
    <dbReference type="NCBI Taxonomy" id="766224"/>
    <lineage>
        <taxon>Bacteria</taxon>
        <taxon>Pseudomonadati</taxon>
        <taxon>Pseudomonadota</taxon>
        <taxon>Gammaproteobacteria</taxon>
        <taxon>Vibrionales</taxon>
        <taxon>Vibrionaceae</taxon>
        <taxon>Vibrio</taxon>
    </lineage>
</organism>
<protein>
    <submittedName>
        <fullName evidence="3">Uncharacterized protein</fullName>
    </submittedName>
</protein>
<keyword evidence="2" id="KW-0812">Transmembrane</keyword>
<feature type="region of interest" description="Disordered" evidence="1">
    <location>
        <begin position="292"/>
        <end position="328"/>
    </location>
</feature>
<evidence type="ECO:0000256" key="2">
    <source>
        <dbReference type="SAM" id="Phobius"/>
    </source>
</evidence>
<feature type="transmembrane region" description="Helical" evidence="2">
    <location>
        <begin position="43"/>
        <end position="59"/>
    </location>
</feature>
<name>A0AAU9QUS9_9VIBR</name>
<reference evidence="3" key="1">
    <citation type="submission" date="2022-01" db="EMBL/GenBank/DDBJ databases">
        <authorList>
            <person name="Lagorce A."/>
        </authorList>
    </citation>
    <scope>NUCLEOTIDE SEQUENCE</scope>
    <source>
        <strain evidence="3">Th15_F1_A12</strain>
    </source>
</reference>
<feature type="compositionally biased region" description="Low complexity" evidence="1">
    <location>
        <begin position="318"/>
        <end position="328"/>
    </location>
</feature>
<feature type="transmembrane region" description="Helical" evidence="2">
    <location>
        <begin position="12"/>
        <end position="31"/>
    </location>
</feature>
<dbReference type="AlphaFoldDB" id="A0AAU9QUS9"/>
<dbReference type="EMBL" id="CAKMUD010000105">
    <property type="protein sequence ID" value="CAH1601909.1"/>
    <property type="molecule type" value="Genomic_DNA"/>
</dbReference>
<feature type="transmembrane region" description="Helical" evidence="2">
    <location>
        <begin position="96"/>
        <end position="117"/>
    </location>
</feature>
<evidence type="ECO:0000313" key="3">
    <source>
        <dbReference type="EMBL" id="CAH1601909.1"/>
    </source>
</evidence>
<evidence type="ECO:0000313" key="4">
    <source>
        <dbReference type="Proteomes" id="UP001295462"/>
    </source>
</evidence>
<feature type="compositionally biased region" description="Polar residues" evidence="1">
    <location>
        <begin position="292"/>
        <end position="317"/>
    </location>
</feature>
<keyword evidence="2" id="KW-1133">Transmembrane helix</keyword>
<keyword evidence="2" id="KW-0472">Membrane</keyword>
<gene>
    <name evidence="3" type="ORF">THF1A12_50323</name>
</gene>
<sequence>MNALTTDFLDKILIIPNVVSLITFVWVLFACRVKSEHSIADTRVVFIALVLSVVSNMYGDFALGNFNDWRNVAGIPLISESLEDPKLLRKIATVNFSWFFTVAIPLILMIALLYISYKFSPQLHQFLQDENTNQPVHGENEFGQQKYFITRTISVAVTRFNPGVEGGFYPMQSAVFMMGFMTDFFLFQLIGGLMLLKTVVVSNSSSLSLSLPETIAAESMIRFKVIFLGVPMSLLQEIQSYDGVCRIACPRRNRILQRVFESSIVRRHHQLPEIEVIQEDYFALEMPKIEVNETSQGSPDSLKSIPSTRTLNSVSHGSSDSSMITDESSNIIDHPYGQLEPLSKPQAIIRKIKFDD</sequence>